<reference evidence="2 3" key="1">
    <citation type="journal article" date="2019" name="Int. J. Syst. Evol. Microbiol.">
        <title>The Global Catalogue of Microorganisms (GCM) 10K type strain sequencing project: providing services to taxonomists for standard genome sequencing and annotation.</title>
        <authorList>
            <consortium name="The Broad Institute Genomics Platform"/>
            <consortium name="The Broad Institute Genome Sequencing Center for Infectious Disease"/>
            <person name="Wu L."/>
            <person name="Ma J."/>
        </authorList>
    </citation>
    <scope>NUCLEOTIDE SEQUENCE [LARGE SCALE GENOMIC DNA]</scope>
    <source>
        <strain evidence="2 3">JCM 11117</strain>
    </source>
</reference>
<comment type="caution">
    <text evidence="2">The sequence shown here is derived from an EMBL/GenBank/DDBJ whole genome shotgun (WGS) entry which is preliminary data.</text>
</comment>
<proteinExistence type="predicted"/>
<sequence>MADEERTDDREPRRRPARGGGPALAARKAAEHVAEFTGRSPECVISIDGTDDGWKVGVEVVEIRRIPDTQDVLAIYEVEVGRDGALKSYKRVRRYARGELDGRCR</sequence>
<evidence type="ECO:0000313" key="3">
    <source>
        <dbReference type="Proteomes" id="UP001499967"/>
    </source>
</evidence>
<evidence type="ECO:0000256" key="1">
    <source>
        <dbReference type="SAM" id="MobiDB-lite"/>
    </source>
</evidence>
<evidence type="ECO:0000313" key="2">
    <source>
        <dbReference type="EMBL" id="GAA0948709.1"/>
    </source>
</evidence>
<feature type="region of interest" description="Disordered" evidence="1">
    <location>
        <begin position="1"/>
        <end position="29"/>
    </location>
</feature>
<dbReference type="Proteomes" id="UP001499967">
    <property type="component" value="Unassembled WGS sequence"/>
</dbReference>
<gene>
    <name evidence="2" type="ORF">GCM10009559_48570</name>
</gene>
<keyword evidence="3" id="KW-1185">Reference proteome</keyword>
<dbReference type="RefSeq" id="WP_343943845.1">
    <property type="nucleotide sequence ID" value="NZ_BAAAHP010000144.1"/>
</dbReference>
<dbReference type="InterPro" id="IPR008634">
    <property type="entry name" value="Gas-vesicle_GvpO"/>
</dbReference>
<dbReference type="Pfam" id="PF05800">
    <property type="entry name" value="GvpO"/>
    <property type="match status" value="1"/>
</dbReference>
<protein>
    <recommendedName>
        <fullName evidence="4">Gas vesicle protein GvpO</fullName>
    </recommendedName>
</protein>
<accession>A0ABN1QX30</accession>
<dbReference type="EMBL" id="BAAAHP010000144">
    <property type="protein sequence ID" value="GAA0948709.1"/>
    <property type="molecule type" value="Genomic_DNA"/>
</dbReference>
<evidence type="ECO:0008006" key="4">
    <source>
        <dbReference type="Google" id="ProtNLM"/>
    </source>
</evidence>
<name>A0ABN1QX30_9PSEU</name>
<dbReference type="PIRSF" id="PIRSF028743">
    <property type="entry name" value="GvpO_protein"/>
    <property type="match status" value="1"/>
</dbReference>
<organism evidence="2 3">
    <name type="scientific">Pseudonocardia zijingensis</name>
    <dbReference type="NCBI Taxonomy" id="153376"/>
    <lineage>
        <taxon>Bacteria</taxon>
        <taxon>Bacillati</taxon>
        <taxon>Actinomycetota</taxon>
        <taxon>Actinomycetes</taxon>
        <taxon>Pseudonocardiales</taxon>
        <taxon>Pseudonocardiaceae</taxon>
        <taxon>Pseudonocardia</taxon>
    </lineage>
</organism>